<dbReference type="EMBL" id="AOGW02000018">
    <property type="protein sequence ID" value="EMY60201.1"/>
    <property type="molecule type" value="Genomic_DNA"/>
</dbReference>
<dbReference type="InterPro" id="IPR013154">
    <property type="entry name" value="ADH-like_N"/>
</dbReference>
<gene>
    <name evidence="2" type="ORF">LEP1GSC203_0835</name>
</gene>
<dbReference type="Gene3D" id="3.40.50.720">
    <property type="entry name" value="NAD(P)-binding Rossmann-like Domain"/>
    <property type="match status" value="1"/>
</dbReference>
<dbReference type="InterPro" id="IPR052733">
    <property type="entry name" value="Chloroplast_QOR"/>
</dbReference>
<dbReference type="GO" id="GO:0016491">
    <property type="term" value="F:oxidoreductase activity"/>
    <property type="evidence" value="ECO:0007669"/>
    <property type="project" value="InterPro"/>
</dbReference>
<evidence type="ECO:0000313" key="3">
    <source>
        <dbReference type="Proteomes" id="UP000012371"/>
    </source>
</evidence>
<dbReference type="Gene3D" id="3.90.180.10">
    <property type="entry name" value="Medium-chain alcohol dehydrogenases, catalytic domain"/>
    <property type="match status" value="1"/>
</dbReference>
<dbReference type="OrthoDB" id="9792162at2"/>
<comment type="caution">
    <text evidence="2">The sequence shown here is derived from an EMBL/GenBank/DDBJ whole genome shotgun (WGS) entry which is preliminary data.</text>
</comment>
<dbReference type="PANTHER" id="PTHR44013:SF1">
    <property type="entry name" value="ZINC-TYPE ALCOHOL DEHYDROGENASE-LIKE PROTEIN C16A3.02C"/>
    <property type="match status" value="1"/>
</dbReference>
<dbReference type="AlphaFoldDB" id="N1VXP6"/>
<evidence type="ECO:0000313" key="2">
    <source>
        <dbReference type="EMBL" id="EMY60201.1"/>
    </source>
</evidence>
<dbReference type="SUPFAM" id="SSF51735">
    <property type="entry name" value="NAD(P)-binding Rossmann-fold domains"/>
    <property type="match status" value="1"/>
</dbReference>
<dbReference type="InterPro" id="IPR011032">
    <property type="entry name" value="GroES-like_sf"/>
</dbReference>
<dbReference type="CDD" id="cd08267">
    <property type="entry name" value="MDR1"/>
    <property type="match status" value="1"/>
</dbReference>
<dbReference type="Pfam" id="PF08240">
    <property type="entry name" value="ADH_N"/>
    <property type="match status" value="1"/>
</dbReference>
<protein>
    <submittedName>
        <fullName evidence="2">Oxidoreductase, zinc-binding dehydrogenase family protein</fullName>
    </submittedName>
</protein>
<evidence type="ECO:0000259" key="1">
    <source>
        <dbReference type="SMART" id="SM00829"/>
    </source>
</evidence>
<dbReference type="Pfam" id="PF13602">
    <property type="entry name" value="ADH_zinc_N_2"/>
    <property type="match status" value="1"/>
</dbReference>
<dbReference type="InterPro" id="IPR036291">
    <property type="entry name" value="NAD(P)-bd_dom_sf"/>
</dbReference>
<proteinExistence type="predicted"/>
<keyword evidence="3" id="KW-1185">Reference proteome</keyword>
<name>N1VXP6_9LEPT</name>
<dbReference type="InterPro" id="IPR020843">
    <property type="entry name" value="ER"/>
</dbReference>
<dbReference type="Proteomes" id="UP000012371">
    <property type="component" value="Unassembled WGS sequence"/>
</dbReference>
<accession>N1VXP6</accession>
<organism evidence="2 3">
    <name type="scientific">Leptospira terpstrae serovar Hualin str. LT 11-33 = ATCC 700639</name>
    <dbReference type="NCBI Taxonomy" id="1257025"/>
    <lineage>
        <taxon>Bacteria</taxon>
        <taxon>Pseudomonadati</taxon>
        <taxon>Spirochaetota</taxon>
        <taxon>Spirochaetia</taxon>
        <taxon>Leptospirales</taxon>
        <taxon>Leptospiraceae</taxon>
        <taxon>Leptospira</taxon>
    </lineage>
</organism>
<dbReference type="PANTHER" id="PTHR44013">
    <property type="entry name" value="ZINC-TYPE ALCOHOL DEHYDROGENASE-LIKE PROTEIN C16A3.02C"/>
    <property type="match status" value="1"/>
</dbReference>
<dbReference type="SUPFAM" id="SSF50129">
    <property type="entry name" value="GroES-like"/>
    <property type="match status" value="1"/>
</dbReference>
<dbReference type="STRING" id="1257025.LEP1GSC203_0835"/>
<dbReference type="RefSeq" id="WP_002975446.1">
    <property type="nucleotide sequence ID" value="NZ_AOGW02000018.1"/>
</dbReference>
<reference evidence="2" key="1">
    <citation type="submission" date="2013-03" db="EMBL/GenBank/DDBJ databases">
        <authorList>
            <person name="Harkins D.M."/>
            <person name="Durkin A.S."/>
            <person name="Brinkac L.M."/>
            <person name="Haft D.H."/>
            <person name="Selengut J.D."/>
            <person name="Sanka R."/>
            <person name="DePew J."/>
            <person name="Purushe J."/>
            <person name="Hartskeerl R.A."/>
            <person name="Ahmed A."/>
            <person name="van der Linden H."/>
            <person name="Goris M.G.A."/>
            <person name="Vinetz J.M."/>
            <person name="Sutton G.G."/>
            <person name="Nierman W.C."/>
            <person name="Fouts D.E."/>
        </authorList>
    </citation>
    <scope>NUCLEOTIDE SEQUENCE [LARGE SCALE GENOMIC DNA]</scope>
    <source>
        <strain evidence="2">LT 11-33</strain>
    </source>
</reference>
<feature type="domain" description="Enoyl reductase (ER)" evidence="1">
    <location>
        <begin position="10"/>
        <end position="315"/>
    </location>
</feature>
<dbReference type="SMART" id="SM00829">
    <property type="entry name" value="PKS_ER"/>
    <property type="match status" value="1"/>
</dbReference>
<sequence length="319" mass="35043">MKVITARKYGPPEVLQLEEWETPSPKKNEIRVKIYNTSVNSADWRIRKPDPNLARLFFGITKLKQPILGGSISGVIDSVGENITKFKIGDKIFGSTGLGMGAYAESICLPESAVITILPKEISFPEGAALPFGSLTALDFIQRCKIQKNQTMVIYGASSSVGTAAIQLAKHFGAKITAVCSKGNFELVKSIGADLVMDYEEFHSDSHNKTYDVVFECVGKSSIPSNLKHLTKGGNLVLVAAPFKDMFKAAWISFTRKINIKFGPIAETIDNLKFLAELTKKGNFKVIIDRSYPLEKMVEAHRYVEAGHKKGNVVIHCAT</sequence>